<evidence type="ECO:0000313" key="1">
    <source>
        <dbReference type="EMBL" id="VVC95391.1"/>
    </source>
</evidence>
<proteinExistence type="predicted"/>
<dbReference type="EMBL" id="FZQP02002293">
    <property type="protein sequence ID" value="VVC95391.1"/>
    <property type="molecule type" value="Genomic_DNA"/>
</dbReference>
<dbReference type="AlphaFoldDB" id="A0A5E4QDN5"/>
<reference evidence="1 2" key="1">
    <citation type="submission" date="2017-07" db="EMBL/GenBank/DDBJ databases">
        <authorList>
            <person name="Talla V."/>
            <person name="Backstrom N."/>
        </authorList>
    </citation>
    <scope>NUCLEOTIDE SEQUENCE [LARGE SCALE GENOMIC DNA]</scope>
</reference>
<sequence length="169" mass="19322">MCVDTCVYLRPSYCLYTARHDCASVYVIPLPHTPADLQFRLLGRAGSLAHSSDIRKRNYTPPVKRLSLNTFGDINAMLKDTSHYDSRNSSHEERRPLASSRLPAIEELTIGLKQKLHLQARARAAPYYIRKQEPVDLVERLLEQRALVAEAVRRLQEKKQPCHEISVDS</sequence>
<dbReference type="Proteomes" id="UP000324832">
    <property type="component" value="Unassembled WGS sequence"/>
</dbReference>
<name>A0A5E4QDN5_9NEOP</name>
<keyword evidence="2" id="KW-1185">Reference proteome</keyword>
<accession>A0A5E4QDN5</accession>
<dbReference type="OrthoDB" id="7438699at2759"/>
<gene>
    <name evidence="1" type="ORF">LSINAPIS_LOCUS7112</name>
</gene>
<organism evidence="1 2">
    <name type="scientific">Leptidea sinapis</name>
    <dbReference type="NCBI Taxonomy" id="189913"/>
    <lineage>
        <taxon>Eukaryota</taxon>
        <taxon>Metazoa</taxon>
        <taxon>Ecdysozoa</taxon>
        <taxon>Arthropoda</taxon>
        <taxon>Hexapoda</taxon>
        <taxon>Insecta</taxon>
        <taxon>Pterygota</taxon>
        <taxon>Neoptera</taxon>
        <taxon>Endopterygota</taxon>
        <taxon>Lepidoptera</taxon>
        <taxon>Glossata</taxon>
        <taxon>Ditrysia</taxon>
        <taxon>Papilionoidea</taxon>
        <taxon>Pieridae</taxon>
        <taxon>Dismorphiinae</taxon>
        <taxon>Leptidea</taxon>
    </lineage>
</organism>
<protein>
    <submittedName>
        <fullName evidence="1">Uncharacterized protein</fullName>
    </submittedName>
</protein>
<evidence type="ECO:0000313" key="2">
    <source>
        <dbReference type="Proteomes" id="UP000324832"/>
    </source>
</evidence>